<sequence>MYVVLPFICIRRTVLCYEDINVHICLRYLISDELINISRSVNYFPSLPRINLLTSRIDSARGAAAIVSPIGSYYGAIPQWIEQTLSLLYPYDESSRSKVGFMVLILHSLHLLM</sequence>
<accession>A0A8D8LSP8</accession>
<dbReference type="EMBL" id="HBUF01237149">
    <property type="protein sequence ID" value="CAG6675578.1"/>
    <property type="molecule type" value="Transcribed_RNA"/>
</dbReference>
<organism evidence="1">
    <name type="scientific">Cacopsylla melanoneura</name>
    <dbReference type="NCBI Taxonomy" id="428564"/>
    <lineage>
        <taxon>Eukaryota</taxon>
        <taxon>Metazoa</taxon>
        <taxon>Ecdysozoa</taxon>
        <taxon>Arthropoda</taxon>
        <taxon>Hexapoda</taxon>
        <taxon>Insecta</taxon>
        <taxon>Pterygota</taxon>
        <taxon>Neoptera</taxon>
        <taxon>Paraneoptera</taxon>
        <taxon>Hemiptera</taxon>
        <taxon>Sternorrhyncha</taxon>
        <taxon>Psylloidea</taxon>
        <taxon>Psyllidae</taxon>
        <taxon>Psyllinae</taxon>
        <taxon>Cacopsylla</taxon>
    </lineage>
</organism>
<dbReference type="EMBL" id="HBUF01354464">
    <property type="protein sequence ID" value="CAG6716426.1"/>
    <property type="molecule type" value="Transcribed_RNA"/>
</dbReference>
<dbReference type="EMBL" id="HBUF01354465">
    <property type="protein sequence ID" value="CAG6716427.1"/>
    <property type="molecule type" value="Transcribed_RNA"/>
</dbReference>
<protein>
    <submittedName>
        <fullName evidence="1">Uncharacterized protein</fullName>
    </submittedName>
</protein>
<dbReference type="EMBL" id="HBUF01578371">
    <property type="protein sequence ID" value="CAG6769265.1"/>
    <property type="molecule type" value="Transcribed_RNA"/>
</dbReference>
<dbReference type="EMBL" id="HBUF01578372">
    <property type="protein sequence ID" value="CAG6769266.1"/>
    <property type="molecule type" value="Transcribed_RNA"/>
</dbReference>
<dbReference type="EMBL" id="HBUF01029566">
    <property type="protein sequence ID" value="CAG6614188.1"/>
    <property type="molecule type" value="Transcribed_RNA"/>
</dbReference>
<name>A0A8D8LSP8_9HEMI</name>
<evidence type="ECO:0000313" key="1">
    <source>
        <dbReference type="EMBL" id="CAG6614188.1"/>
    </source>
</evidence>
<dbReference type="EMBL" id="HBUF01237150">
    <property type="protein sequence ID" value="CAG6675579.1"/>
    <property type="molecule type" value="Transcribed_RNA"/>
</dbReference>
<proteinExistence type="predicted"/>
<dbReference type="AlphaFoldDB" id="A0A8D8LSP8"/>
<reference evidence="1" key="1">
    <citation type="submission" date="2021-05" db="EMBL/GenBank/DDBJ databases">
        <authorList>
            <person name="Alioto T."/>
            <person name="Alioto T."/>
            <person name="Gomez Garrido J."/>
        </authorList>
    </citation>
    <scope>NUCLEOTIDE SEQUENCE</scope>
</reference>